<evidence type="ECO:0000256" key="5">
    <source>
        <dbReference type="ARBA" id="ARBA00023134"/>
    </source>
</evidence>
<evidence type="ECO:0000256" key="2">
    <source>
        <dbReference type="ARBA" id="ARBA00022694"/>
    </source>
</evidence>
<feature type="binding site" evidence="6">
    <location>
        <begin position="183"/>
        <end position="188"/>
    </location>
    <ligand>
        <name>GTP</name>
        <dbReference type="ChEBI" id="CHEBI:37565"/>
    </ligand>
</feature>
<dbReference type="Gene3D" id="3.30.1360.120">
    <property type="entry name" value="Probable tRNA modification gtpase trme, domain 1"/>
    <property type="match status" value="1"/>
</dbReference>
<accession>A0A839Z599</accession>
<protein>
    <recommendedName>
        <fullName evidence="6">tRNA modification GTPase MnmE</fullName>
        <ecNumber evidence="6">3.6.-.-</ecNumber>
    </recommendedName>
</protein>
<dbReference type="InterPro" id="IPR005225">
    <property type="entry name" value="Small_GTP-bd"/>
</dbReference>
<feature type="binding site" evidence="6">
    <location>
        <begin position="202"/>
        <end position="208"/>
    </location>
    <ligand>
        <name>GTP</name>
        <dbReference type="ChEBI" id="CHEBI:37565"/>
    </ligand>
</feature>
<dbReference type="Gene3D" id="1.20.120.430">
    <property type="entry name" value="tRNA modification GTPase MnmE domain 2"/>
    <property type="match status" value="1"/>
</dbReference>
<keyword evidence="6" id="KW-0460">Magnesium</keyword>
<evidence type="ECO:0000256" key="4">
    <source>
        <dbReference type="ARBA" id="ARBA00022958"/>
    </source>
</evidence>
<dbReference type="NCBIfam" id="NF003661">
    <property type="entry name" value="PRK05291.1-3"/>
    <property type="match status" value="1"/>
</dbReference>
<feature type="binding site" evidence="6">
    <location>
        <position position="204"/>
    </location>
    <ligand>
        <name>K(+)</name>
        <dbReference type="ChEBI" id="CHEBI:29103"/>
    </ligand>
</feature>
<feature type="domain" description="G" evidence="7">
    <location>
        <begin position="175"/>
        <end position="272"/>
    </location>
</feature>
<dbReference type="CDD" id="cd04164">
    <property type="entry name" value="trmE"/>
    <property type="match status" value="1"/>
</dbReference>
<keyword evidence="6" id="KW-0479">Metal-binding</keyword>
<dbReference type="NCBIfam" id="TIGR00231">
    <property type="entry name" value="small_GTP"/>
    <property type="match status" value="1"/>
</dbReference>
<dbReference type="EMBL" id="JACICF010000002">
    <property type="protein sequence ID" value="MBB3764792.1"/>
    <property type="molecule type" value="Genomic_DNA"/>
</dbReference>
<dbReference type="GO" id="GO:0003924">
    <property type="term" value="F:GTPase activity"/>
    <property type="evidence" value="ECO:0007669"/>
    <property type="project" value="UniProtKB-UniRule"/>
</dbReference>
<organism evidence="10 11">
    <name type="scientific">Sphingomicrobium lutaoense</name>
    <dbReference type="NCBI Taxonomy" id="515949"/>
    <lineage>
        <taxon>Bacteria</taxon>
        <taxon>Pseudomonadati</taxon>
        <taxon>Pseudomonadota</taxon>
        <taxon>Alphaproteobacteria</taxon>
        <taxon>Sphingomonadales</taxon>
        <taxon>Sphingomonadaceae</taxon>
        <taxon>Sphingomicrobium</taxon>
    </lineage>
</organism>
<feature type="binding site" evidence="6">
    <location>
        <position position="202"/>
    </location>
    <ligand>
        <name>K(+)</name>
        <dbReference type="ChEBI" id="CHEBI:29103"/>
    </ligand>
</feature>
<dbReference type="Proteomes" id="UP000578569">
    <property type="component" value="Unassembled WGS sequence"/>
</dbReference>
<comment type="caution">
    <text evidence="6">Lacks conserved residue(s) required for the propagation of feature annotation.</text>
</comment>
<keyword evidence="6 10" id="KW-0378">Hydrolase</keyword>
<comment type="similarity">
    <text evidence="1 6">Belongs to the TRAFAC class TrmE-Era-EngA-EngB-Septin-like GTPase superfamily. TrmE GTPase family.</text>
</comment>
<dbReference type="InterPro" id="IPR004520">
    <property type="entry name" value="GTPase_MnmE"/>
</dbReference>
<gene>
    <name evidence="6" type="primary">mnmE</name>
    <name evidence="6" type="synonym">trmE</name>
    <name evidence="10" type="ORF">FHS50_001854</name>
</gene>
<dbReference type="Gene3D" id="3.40.50.300">
    <property type="entry name" value="P-loop containing nucleotide triphosphate hydrolases"/>
    <property type="match status" value="1"/>
</dbReference>
<dbReference type="InterPro" id="IPR027266">
    <property type="entry name" value="TrmE/GcvT-like"/>
</dbReference>
<dbReference type="Pfam" id="PF12631">
    <property type="entry name" value="MnmE_helical"/>
    <property type="match status" value="1"/>
</dbReference>
<dbReference type="GO" id="GO:0046872">
    <property type="term" value="F:metal ion binding"/>
    <property type="evidence" value="ECO:0007669"/>
    <property type="project" value="UniProtKB-KW"/>
</dbReference>
<dbReference type="InterPro" id="IPR018948">
    <property type="entry name" value="GTP-bd_TrmE_N"/>
</dbReference>
<dbReference type="GO" id="GO:0002098">
    <property type="term" value="P:tRNA wobble uridine modification"/>
    <property type="evidence" value="ECO:0007669"/>
    <property type="project" value="TreeGrafter"/>
</dbReference>
<evidence type="ECO:0000256" key="1">
    <source>
        <dbReference type="ARBA" id="ARBA00011043"/>
    </source>
</evidence>
<dbReference type="GO" id="GO:0005737">
    <property type="term" value="C:cytoplasm"/>
    <property type="evidence" value="ECO:0007669"/>
    <property type="project" value="UniProtKB-SubCell"/>
</dbReference>
<feature type="domain" description="GTP-binding protein TrmE N-terminal" evidence="8">
    <location>
        <begin position="3"/>
        <end position="77"/>
    </location>
</feature>
<dbReference type="CDD" id="cd14858">
    <property type="entry name" value="TrmE_N"/>
    <property type="match status" value="1"/>
</dbReference>
<reference evidence="10 11" key="1">
    <citation type="submission" date="2020-08" db="EMBL/GenBank/DDBJ databases">
        <title>Genomic Encyclopedia of Type Strains, Phase IV (KMG-IV): sequencing the most valuable type-strain genomes for metagenomic binning, comparative biology and taxonomic classification.</title>
        <authorList>
            <person name="Goeker M."/>
        </authorList>
    </citation>
    <scope>NUCLEOTIDE SEQUENCE [LARGE SCALE GENOMIC DNA]</scope>
    <source>
        <strain evidence="10 11">DSM 24194</strain>
    </source>
</reference>
<keyword evidence="11" id="KW-1185">Reference proteome</keyword>
<keyword evidence="2 6" id="KW-0819">tRNA processing</keyword>
<evidence type="ECO:0000256" key="6">
    <source>
        <dbReference type="HAMAP-Rule" id="MF_00379"/>
    </source>
</evidence>
<dbReference type="Pfam" id="PF10396">
    <property type="entry name" value="TrmE_N"/>
    <property type="match status" value="1"/>
</dbReference>
<dbReference type="InterPro" id="IPR027417">
    <property type="entry name" value="P-loop_NTPase"/>
</dbReference>
<feature type="binding site" evidence="6">
    <location>
        <position position="187"/>
    </location>
    <ligand>
        <name>Mg(2+)</name>
        <dbReference type="ChEBI" id="CHEBI:18420"/>
    </ligand>
</feature>
<proteinExistence type="inferred from homology"/>
<dbReference type="EC" id="3.6.-.-" evidence="6"/>
<sequence length="383" mass="41753">MAAMRTFVAAATQEPIDEGLLLLFPAPHSVTGENVVEFHTHGSKAVVAAMIDAMTSVSGIRQAEPGEFTRRAVANGKMDLTSAEGLADLLDAESQQQRKAAFELLRGGLKREWEELREKVLDLSARAEAAIDYVGDEDETGGREEALVRDCEALRDEIEGWLRLPDRRPIRDGIRVVLAGPVNAGKSSLLNAIAGSDRAIVSDVEGTTRDIIEVPLRIDGTAYVFVDTAGLRESEDVIEQIGVGRTKRNIGEADILLWLGEPGESPEHERLIVIASKADQRSAPVKGAFNLSAHDPQSLIPLFSALKKLSETILPGDNGLSLTQWQRARMIEAREILGDPVPHDALLLAENLRSVRELIDHLLGRSGVEDLLDRIFGRFCLGK</sequence>
<dbReference type="GO" id="GO:0030488">
    <property type="term" value="P:tRNA methylation"/>
    <property type="evidence" value="ECO:0007669"/>
    <property type="project" value="TreeGrafter"/>
</dbReference>
<evidence type="ECO:0000259" key="9">
    <source>
        <dbReference type="Pfam" id="PF12631"/>
    </source>
</evidence>
<feature type="binding site" evidence="6">
    <location>
        <position position="207"/>
    </location>
    <ligand>
        <name>K(+)</name>
        <dbReference type="ChEBI" id="CHEBI:29103"/>
    </ligand>
</feature>
<dbReference type="GO" id="GO:0005525">
    <property type="term" value="F:GTP binding"/>
    <property type="evidence" value="ECO:0007669"/>
    <property type="project" value="UniProtKB-UniRule"/>
</dbReference>
<dbReference type="PANTHER" id="PTHR42714:SF2">
    <property type="entry name" value="TRNA MODIFICATION GTPASE GTPBP3, MITOCHONDRIAL"/>
    <property type="match status" value="1"/>
</dbReference>
<evidence type="ECO:0000313" key="11">
    <source>
        <dbReference type="Proteomes" id="UP000578569"/>
    </source>
</evidence>
<evidence type="ECO:0000259" key="7">
    <source>
        <dbReference type="Pfam" id="PF01926"/>
    </source>
</evidence>
<dbReference type="AlphaFoldDB" id="A0A839Z599"/>
<name>A0A839Z599_9SPHN</name>
<comment type="subcellular location">
    <subcellularLocation>
        <location evidence="6">Cytoplasm</location>
    </subcellularLocation>
</comment>
<keyword evidence="4 6" id="KW-0630">Potassium</keyword>
<dbReference type="InterPro" id="IPR027368">
    <property type="entry name" value="MnmE_dom2"/>
</dbReference>
<comment type="cofactor">
    <cofactor evidence="6">
        <name>K(+)</name>
        <dbReference type="ChEBI" id="CHEBI:29103"/>
    </cofactor>
    <text evidence="6">Binds 1 potassium ion per subunit.</text>
</comment>
<dbReference type="SUPFAM" id="SSF52540">
    <property type="entry name" value="P-loop containing nucleoside triphosphate hydrolases"/>
    <property type="match status" value="1"/>
</dbReference>
<keyword evidence="5 6" id="KW-0342">GTP-binding</keyword>
<evidence type="ECO:0000313" key="10">
    <source>
        <dbReference type="EMBL" id="MBB3764792.1"/>
    </source>
</evidence>
<comment type="subunit">
    <text evidence="6">Homodimer. Heterotetramer of two MnmE and two MnmG subunits.</text>
</comment>
<comment type="caution">
    <text evidence="10">The sequence shown here is derived from an EMBL/GenBank/DDBJ whole genome shotgun (WGS) entry which is preliminary data.</text>
</comment>
<dbReference type="InterPro" id="IPR006073">
    <property type="entry name" value="GTP-bd"/>
</dbReference>
<evidence type="ECO:0000256" key="3">
    <source>
        <dbReference type="ARBA" id="ARBA00022741"/>
    </source>
</evidence>
<dbReference type="InterPro" id="IPR031168">
    <property type="entry name" value="G_TrmE"/>
</dbReference>
<keyword evidence="6" id="KW-0963">Cytoplasm</keyword>
<evidence type="ECO:0000259" key="8">
    <source>
        <dbReference type="Pfam" id="PF10396"/>
    </source>
</evidence>
<dbReference type="PANTHER" id="PTHR42714">
    <property type="entry name" value="TRNA MODIFICATION GTPASE GTPBP3"/>
    <property type="match status" value="1"/>
</dbReference>
<dbReference type="Pfam" id="PF01926">
    <property type="entry name" value="MMR_HSR1"/>
    <property type="match status" value="1"/>
</dbReference>
<feature type="binding site" evidence="6">
    <location>
        <position position="208"/>
    </location>
    <ligand>
        <name>Mg(2+)</name>
        <dbReference type="ChEBI" id="CHEBI:18420"/>
    </ligand>
</feature>
<keyword evidence="3 6" id="KW-0547">Nucleotide-binding</keyword>
<feature type="domain" description="MnmE helical" evidence="9">
    <location>
        <begin position="80"/>
        <end position="380"/>
    </location>
</feature>
<dbReference type="HAMAP" id="MF_00379">
    <property type="entry name" value="GTPase_MnmE"/>
    <property type="match status" value="1"/>
</dbReference>
<comment type="function">
    <text evidence="6">Exhibits a very high intrinsic GTPase hydrolysis rate. Involved in the addition of a carboxymethylaminomethyl (cmnm) group at the wobble position (U34) of certain tRNAs, forming tRNA-cmnm(5)s(2)U34.</text>
</comment>
<dbReference type="SUPFAM" id="SSF116878">
    <property type="entry name" value="TrmE connector domain"/>
    <property type="match status" value="1"/>
</dbReference>
<feature type="binding site" evidence="6">
    <location>
        <position position="183"/>
    </location>
    <ligand>
        <name>K(+)</name>
        <dbReference type="ChEBI" id="CHEBI:29103"/>
    </ligand>
</feature>
<dbReference type="InterPro" id="IPR025867">
    <property type="entry name" value="MnmE_helical"/>
</dbReference>
<feature type="binding site" evidence="6">
    <location>
        <begin position="227"/>
        <end position="230"/>
    </location>
    <ligand>
        <name>GTP</name>
        <dbReference type="ChEBI" id="CHEBI:37565"/>
    </ligand>
</feature>